<evidence type="ECO:0000313" key="3">
    <source>
        <dbReference type="RefSeq" id="XP_030527258.2"/>
    </source>
</evidence>
<dbReference type="KEGG" id="rarg:115738690"/>
<dbReference type="InterPro" id="IPR001251">
    <property type="entry name" value="CRAL-TRIO_dom"/>
</dbReference>
<keyword evidence="2" id="KW-1185">Reference proteome</keyword>
<dbReference type="Pfam" id="PF13716">
    <property type="entry name" value="CRAL_TRIO_2"/>
    <property type="match status" value="1"/>
</dbReference>
<feature type="domain" description="CRAL-TRIO" evidence="1">
    <location>
        <begin position="18"/>
        <end position="169"/>
    </location>
</feature>
<name>A0A8B8NZZ6_9MYRT</name>
<dbReference type="Gene3D" id="3.40.525.10">
    <property type="entry name" value="CRAL-TRIO lipid binding domain"/>
    <property type="match status" value="1"/>
</dbReference>
<evidence type="ECO:0000313" key="2">
    <source>
        <dbReference type="Proteomes" id="UP000827889"/>
    </source>
</evidence>
<protein>
    <submittedName>
        <fullName evidence="3 4">Protein GDAP2 homolog</fullName>
    </submittedName>
</protein>
<dbReference type="Proteomes" id="UP000827889">
    <property type="component" value="Chromosome 2"/>
</dbReference>
<dbReference type="RefSeq" id="XP_048130507.1">
    <property type="nucleotide sequence ID" value="XM_048274550.1"/>
</dbReference>
<accession>A0A8B8NZZ6</accession>
<proteinExistence type="predicted"/>
<dbReference type="InterPro" id="IPR036865">
    <property type="entry name" value="CRAL-TRIO_dom_sf"/>
</dbReference>
<dbReference type="SMART" id="SM00516">
    <property type="entry name" value="SEC14"/>
    <property type="match status" value="1"/>
</dbReference>
<dbReference type="PANTHER" id="PTHR48411:SF1">
    <property type="entry name" value="OS01G0948300 PROTEIN"/>
    <property type="match status" value="1"/>
</dbReference>
<evidence type="ECO:0000313" key="4">
    <source>
        <dbReference type="RefSeq" id="XP_048130507.1"/>
    </source>
</evidence>
<sequence>MDSPATTAALSDTQQQHLLHKLDLFRLQGRDRRGRAVLRVVGKFFPARYVSVEALTKYLEERVLPKLEDRQFAVVYVHAGVRRSENCPGISALRSIYEAIPVSVKRNLEAVYFVHPGLQARLFLATFGRLLFAGGLYEKIKYVNRVEFLWEEVRRKEVELPEFVYELDDKMEHRPIMADSGSESDHLRLHHGASFVDPVGVSSYSMRCIALKLESQPSKAR</sequence>
<dbReference type="PANTHER" id="PTHR48411">
    <property type="entry name" value="OS01G0948300 PROTEIN"/>
    <property type="match status" value="1"/>
</dbReference>
<dbReference type="RefSeq" id="XP_030527258.2">
    <property type="nucleotide sequence ID" value="XM_030671398.2"/>
</dbReference>
<evidence type="ECO:0000259" key="1">
    <source>
        <dbReference type="SMART" id="SM00516"/>
    </source>
</evidence>
<reference evidence="2 3" key="1">
    <citation type="submission" date="2025-05" db="UniProtKB">
        <authorList>
            <consortium name="RefSeq"/>
        </authorList>
    </citation>
    <scope>NUCLEOTIDE SEQUENCE [LARGE SCALE GENOMIC DNA]</scope>
    <source>
        <tissue evidence="3 4">Leaf</tissue>
    </source>
</reference>
<dbReference type="AlphaFoldDB" id="A0A8B8NZZ6"/>
<gene>
    <name evidence="3 4" type="primary">LOC115738690</name>
</gene>
<dbReference type="GeneID" id="115738690"/>
<organism evidence="2 3">
    <name type="scientific">Rhodamnia argentea</name>
    <dbReference type="NCBI Taxonomy" id="178133"/>
    <lineage>
        <taxon>Eukaryota</taxon>
        <taxon>Viridiplantae</taxon>
        <taxon>Streptophyta</taxon>
        <taxon>Embryophyta</taxon>
        <taxon>Tracheophyta</taxon>
        <taxon>Spermatophyta</taxon>
        <taxon>Magnoliopsida</taxon>
        <taxon>eudicotyledons</taxon>
        <taxon>Gunneridae</taxon>
        <taxon>Pentapetalae</taxon>
        <taxon>rosids</taxon>
        <taxon>malvids</taxon>
        <taxon>Myrtales</taxon>
        <taxon>Myrtaceae</taxon>
        <taxon>Myrtoideae</taxon>
        <taxon>Myrteae</taxon>
        <taxon>Australasian group</taxon>
        <taxon>Rhodamnia</taxon>
    </lineage>
</organism>